<dbReference type="InterPro" id="IPR002641">
    <property type="entry name" value="PNPLA_dom"/>
</dbReference>
<comment type="caution">
    <text evidence="4">The sequence shown here is derived from an EMBL/GenBank/DDBJ whole genome shotgun (WGS) entry which is preliminary data.</text>
</comment>
<keyword evidence="1 2" id="KW-0443">Lipid metabolism</keyword>
<dbReference type="GO" id="GO:0016042">
    <property type="term" value="P:lipid catabolic process"/>
    <property type="evidence" value="ECO:0007669"/>
    <property type="project" value="UniProtKB-UniRule"/>
</dbReference>
<keyword evidence="2" id="KW-0442">Lipid degradation</keyword>
<evidence type="ECO:0000313" key="5">
    <source>
        <dbReference type="Proteomes" id="UP000003277"/>
    </source>
</evidence>
<feature type="domain" description="PNPLA" evidence="3">
    <location>
        <begin position="12"/>
        <end position="181"/>
    </location>
</feature>
<gene>
    <name evidence="4" type="ORF">HMPREF9453_00793</name>
</gene>
<keyword evidence="2" id="KW-0378">Hydrolase</keyword>
<dbReference type="HOGENOM" id="CLU_048271_1_0_9"/>
<dbReference type="GO" id="GO:0016787">
    <property type="term" value="F:hydrolase activity"/>
    <property type="evidence" value="ECO:0007669"/>
    <property type="project" value="UniProtKB-UniRule"/>
</dbReference>
<dbReference type="EMBL" id="ADLT01000017">
    <property type="protein sequence ID" value="EHO63368.1"/>
    <property type="molecule type" value="Genomic_DNA"/>
</dbReference>
<dbReference type="PROSITE" id="PS51635">
    <property type="entry name" value="PNPLA"/>
    <property type="match status" value="1"/>
</dbReference>
<reference evidence="4 5" key="1">
    <citation type="submission" date="2011-11" db="EMBL/GenBank/DDBJ databases">
        <title>The Genome Sequence of Dialister succinatiphilus YIT 11850.</title>
        <authorList>
            <consortium name="The Broad Institute Genome Sequencing Platform"/>
            <person name="Earl A."/>
            <person name="Ward D."/>
            <person name="Feldgarden M."/>
            <person name="Gevers D."/>
            <person name="Morotomi M."/>
            <person name="Young S.K."/>
            <person name="Zeng Q."/>
            <person name="Gargeya S."/>
            <person name="Fitzgerald M."/>
            <person name="Haas B."/>
            <person name="Abouelleil A."/>
            <person name="Alvarado L."/>
            <person name="Arachchi H.M."/>
            <person name="Berlin A."/>
            <person name="Brown A."/>
            <person name="Chapman S.B."/>
            <person name="Dunbar C."/>
            <person name="Gearin G."/>
            <person name="Goldberg J."/>
            <person name="Griggs A."/>
            <person name="Gujja S."/>
            <person name="Heiman D."/>
            <person name="Howarth C."/>
            <person name="Lui A."/>
            <person name="MacDonald P.J.P."/>
            <person name="Montmayeur A."/>
            <person name="Murphy C."/>
            <person name="Neiman D."/>
            <person name="Pearson M."/>
            <person name="Priest M."/>
            <person name="Roberts A."/>
            <person name="Saif S."/>
            <person name="Shea T."/>
            <person name="Sisk P."/>
            <person name="Stolte C."/>
            <person name="Sykes S."/>
            <person name="Wortman J."/>
            <person name="Nusbaum C."/>
            <person name="Birren B."/>
        </authorList>
    </citation>
    <scope>NUCLEOTIDE SEQUENCE [LARGE SCALE GENOMIC DNA]</scope>
    <source>
        <strain evidence="4 5">YIT 11850</strain>
    </source>
</reference>
<evidence type="ECO:0000259" key="3">
    <source>
        <dbReference type="PROSITE" id="PS51635"/>
    </source>
</evidence>
<dbReference type="Proteomes" id="UP000003277">
    <property type="component" value="Unassembled WGS sequence"/>
</dbReference>
<dbReference type="eggNOG" id="COG4667">
    <property type="taxonomic scope" value="Bacteria"/>
</dbReference>
<dbReference type="InterPro" id="IPR045943">
    <property type="entry name" value="DUF6363"/>
</dbReference>
<feature type="short sequence motif" description="GXSXG" evidence="2">
    <location>
        <begin position="43"/>
        <end position="47"/>
    </location>
</feature>
<comment type="caution">
    <text evidence="2">Lacks conserved residue(s) required for the propagation of feature annotation.</text>
</comment>
<keyword evidence="5" id="KW-1185">Reference proteome</keyword>
<dbReference type="Gene3D" id="3.40.1090.10">
    <property type="entry name" value="Cytosolic phospholipase A2 catalytic domain"/>
    <property type="match status" value="2"/>
</dbReference>
<dbReference type="OrthoDB" id="9802424at2"/>
<protein>
    <recommendedName>
        <fullName evidence="3">PNPLA domain-containing protein</fullName>
    </recommendedName>
</protein>
<feature type="active site" description="Proton acceptor" evidence="2">
    <location>
        <position position="167"/>
    </location>
</feature>
<dbReference type="InterPro" id="IPR037483">
    <property type="entry name" value="YjjU-like"/>
</dbReference>
<name>H1CZK0_9FIRM</name>
<accession>H1CZK0</accession>
<organism evidence="4 5">
    <name type="scientific">Dialister succinatiphilus YIT 11850</name>
    <dbReference type="NCBI Taxonomy" id="742743"/>
    <lineage>
        <taxon>Bacteria</taxon>
        <taxon>Bacillati</taxon>
        <taxon>Bacillota</taxon>
        <taxon>Negativicutes</taxon>
        <taxon>Veillonellales</taxon>
        <taxon>Veillonellaceae</taxon>
        <taxon>Dialister</taxon>
    </lineage>
</organism>
<dbReference type="InterPro" id="IPR016035">
    <property type="entry name" value="Acyl_Trfase/lysoPLipase"/>
</dbReference>
<dbReference type="CDD" id="cd07208">
    <property type="entry name" value="Pat_hypo_Ecoli_yjju_like"/>
    <property type="match status" value="1"/>
</dbReference>
<dbReference type="RefSeq" id="WP_008859297.1">
    <property type="nucleotide sequence ID" value="NZ_JH591187.1"/>
</dbReference>
<dbReference type="Pfam" id="PF19890">
    <property type="entry name" value="DUF6363"/>
    <property type="match status" value="1"/>
</dbReference>
<proteinExistence type="predicted"/>
<evidence type="ECO:0000256" key="1">
    <source>
        <dbReference type="ARBA" id="ARBA00023098"/>
    </source>
</evidence>
<dbReference type="PATRIC" id="fig|742743.3.peg.803"/>
<evidence type="ECO:0000313" key="4">
    <source>
        <dbReference type="EMBL" id="EHO63368.1"/>
    </source>
</evidence>
<dbReference type="AlphaFoldDB" id="H1CZK0"/>
<feature type="active site" description="Nucleophile" evidence="2">
    <location>
        <position position="45"/>
    </location>
</feature>
<feature type="short sequence motif" description="DGA/G" evidence="2">
    <location>
        <begin position="167"/>
        <end position="169"/>
    </location>
</feature>
<dbReference type="SUPFAM" id="SSF52151">
    <property type="entry name" value="FabD/lysophospholipase-like"/>
    <property type="match status" value="1"/>
</dbReference>
<sequence length="295" mass="33561">MIEKEMDEAPVLILEGGAMRGLFTAGVLDAFMDHRFYFKKAAGISAGTLQGLGYLSKQCGRSVRVNSAYAADPRYMGFRHMLKGGSFFNFDFMFGPLAHEEDPFDFETFEKAEEELYAVITDCLEGKPHFISSHDLSSSEFMKVCEASCSIPLVSKPVDWRGKAYVDGGVGMPLVPLPEEIPFPHGKIVYILTRDVNYRKKPVPFWMHGMLKAVYGRTYPAVVDGMCSIPERYNRKMERVIELEKEGAVFVIRPENPVTVSRTERDAGKLRKLHGEGYRLAMDRFDEMMRWLHEK</sequence>
<evidence type="ECO:0000256" key="2">
    <source>
        <dbReference type="PROSITE-ProRule" id="PRU01161"/>
    </source>
</evidence>
<dbReference type="Pfam" id="PF01734">
    <property type="entry name" value="Patatin"/>
    <property type="match status" value="1"/>
</dbReference>
<dbReference type="STRING" id="742743.HMPREF9453_00793"/>